<evidence type="ECO:0000313" key="4">
    <source>
        <dbReference type="Proteomes" id="UP000824890"/>
    </source>
</evidence>
<evidence type="ECO:0000256" key="2">
    <source>
        <dbReference type="RuleBase" id="RU003844"/>
    </source>
</evidence>
<keyword evidence="4" id="KW-1185">Reference proteome</keyword>
<dbReference type="Proteomes" id="UP000824890">
    <property type="component" value="Unassembled WGS sequence"/>
</dbReference>
<dbReference type="PANTHER" id="PTHR10972:SF102">
    <property type="entry name" value="OXYSTEROL-BINDING PROTEIN"/>
    <property type="match status" value="1"/>
</dbReference>
<name>A0ABQ8EJP5_BRANA</name>
<dbReference type="Gene3D" id="3.30.70.3490">
    <property type="match status" value="2"/>
</dbReference>
<dbReference type="Gene3D" id="2.40.160.120">
    <property type="match status" value="2"/>
</dbReference>
<dbReference type="SUPFAM" id="SSF144000">
    <property type="entry name" value="Oxysterol-binding protein-like"/>
    <property type="match status" value="2"/>
</dbReference>
<accession>A0ABQ8EJP5</accession>
<evidence type="ECO:0008006" key="5">
    <source>
        <dbReference type="Google" id="ProtNLM"/>
    </source>
</evidence>
<evidence type="ECO:0000313" key="3">
    <source>
        <dbReference type="EMBL" id="KAH0941907.1"/>
    </source>
</evidence>
<protein>
    <recommendedName>
        <fullName evidence="5">Oxysterol-binding protein</fullName>
    </recommendedName>
</protein>
<gene>
    <name evidence="3" type="ORF">HID58_001544</name>
</gene>
<dbReference type="Pfam" id="PF01237">
    <property type="entry name" value="Oxysterol_BP"/>
    <property type="match status" value="2"/>
</dbReference>
<dbReference type="PROSITE" id="PS01013">
    <property type="entry name" value="OSBP"/>
    <property type="match status" value="2"/>
</dbReference>
<reference evidence="3 4" key="1">
    <citation type="submission" date="2021-05" db="EMBL/GenBank/DDBJ databases">
        <title>Genome Assembly of Synthetic Allotetraploid Brassica napus Reveals Homoeologous Exchanges between Subgenomes.</title>
        <authorList>
            <person name="Davis J.T."/>
        </authorList>
    </citation>
    <scope>NUCLEOTIDE SEQUENCE [LARGE SCALE GENOMIC DNA]</scope>
    <source>
        <strain evidence="4">cv. Da-Ae</strain>
        <tissue evidence="3">Seedling</tissue>
    </source>
</reference>
<comment type="similarity">
    <text evidence="1 2">Belongs to the OSBP family.</text>
</comment>
<evidence type="ECO:0000256" key="1">
    <source>
        <dbReference type="ARBA" id="ARBA00008842"/>
    </source>
</evidence>
<dbReference type="EMBL" id="JAGKQM010000001">
    <property type="protein sequence ID" value="KAH0941907.1"/>
    <property type="molecule type" value="Genomic_DNA"/>
</dbReference>
<proteinExistence type="inferred from homology"/>
<dbReference type="PANTHER" id="PTHR10972">
    <property type="entry name" value="OXYSTEROL-BINDING PROTEIN-RELATED"/>
    <property type="match status" value="1"/>
</dbReference>
<dbReference type="InterPro" id="IPR018494">
    <property type="entry name" value="Oxysterol-bd_CS"/>
</dbReference>
<dbReference type="InterPro" id="IPR000648">
    <property type="entry name" value="Oxysterol-bd"/>
</dbReference>
<dbReference type="InterPro" id="IPR037239">
    <property type="entry name" value="OSBP_sf"/>
</dbReference>
<organism evidence="3 4">
    <name type="scientific">Brassica napus</name>
    <name type="common">Rape</name>
    <dbReference type="NCBI Taxonomy" id="3708"/>
    <lineage>
        <taxon>Eukaryota</taxon>
        <taxon>Viridiplantae</taxon>
        <taxon>Streptophyta</taxon>
        <taxon>Embryophyta</taxon>
        <taxon>Tracheophyta</taxon>
        <taxon>Spermatophyta</taxon>
        <taxon>Magnoliopsida</taxon>
        <taxon>eudicotyledons</taxon>
        <taxon>Gunneridae</taxon>
        <taxon>Pentapetalae</taxon>
        <taxon>rosids</taxon>
        <taxon>malvids</taxon>
        <taxon>Brassicales</taxon>
        <taxon>Brassicaceae</taxon>
        <taxon>Brassiceae</taxon>
        <taxon>Brassica</taxon>
    </lineage>
</organism>
<comment type="caution">
    <text evidence="3">The sequence shown here is derived from an EMBL/GenBank/DDBJ whole genome shotgun (WGS) entry which is preliminary data.</text>
</comment>
<sequence length="936" mass="107133">MENDIGKKGSPSVSRNSSIGYYYQRRSEGVPFKWEMQPGTPINTQTTEMIPPLSPPPAMLSLGFPKPSISVEEPKHSVFPAKLKLRKWKYIRCKKYFSRLANKMVLPSIRSYPEKRQIRHLPTDLDRNSAWPVQQIFISCRFEPELLKRSRSVFRSSTLFLEKKPFYMGPLHVKRSFVSKSQKYHFPSTPFQMAKEQEIRRHVVLTKPYSLEDEKDSEHTAANVIRRILSLLKNVRPGSDLTNFQLPPQLNLPKSQLQCYGEMIYSFGGHDLLGECSRRDLPIERLKSVVAWNISKLRPVLFGQAPYNPVLGETHHVSSGHINVLIEQVSHHPPVSALQATHEEENIDVMWVQHFIPKFRGAYVELEVKGKRVMKLQSRKETYDMNQPRLVIRLVPVPRADWAGKMKIKCPETDLEAELHLVSDSFIERFRGSNNRAVKGKISESSSGSKLYDIFGHWDRTISAKSLKTGEVEVIYNANGSISGLKPPTVNNLKEVMENESAMVWSEVSEGILNKDWERAREAKKAVEDRQRESLKQREASGESWVPKHFSVVRNGKDWDCTPLQPTVPRAPLTEEEETRKNLVIAKPFALEDDKDSEHAASNGIRRILSLFKNVRLGSDLTNFQLPPQLNQPRSQLQCYGEMIYSFCGQDLMGECSRRDLAIERLKSVVMWNISTLRPIVFGMSPYNPVLGETHHVSHGHINVLTEQVSHHPPVSALHATHENENIDGKRTMKLLNRKETYEMDQPRLVVRFLPAPGAHWTGKIKIKCPETDHEAELHLISDSFIERFKGNNNRSIKGKISLTSSGDKLYDIFGHWDRQTGEVEVIYNAKESISGLKPPTVKNLKEVTETESAMVWSEVSEKILNKDWERAREAKKAVEDRQRESLKQREASGESWVPKHFSVVRNGKDWDCTPVQPTVPRAPLVITEAQEEIMN</sequence>